<dbReference type="GO" id="GO:1990281">
    <property type="term" value="C:efflux pump complex"/>
    <property type="evidence" value="ECO:0007669"/>
    <property type="project" value="TreeGrafter"/>
</dbReference>
<sequence length="441" mass="50540">MRYSTSSNFLRLLLIHILAVAPLWLTAQENAHLLSVDELFRLGTENSLQLKKSKLQEVIYNDQKKSAYTDRLPDIQVGASAGIIGQPVIFQRGLSHPVRPETPDWSQNYNINLTQPLYQGGRIQAQIHQAELKEQIAALTSADNEAEIKLALLQQYMTLFSYYKQREVLARNIEESEHRLKDIRRMKKEGIVTRNDEIRSELQLTNDRLAYQEADNSISIASQQLDILLGLDESQLIAPDTTLLYTAVSVSDYDTYVQLAYNNYPGMQIVRQQTLLAENDIRLTKANYLPSLSLHAGNTLARPLSTTLADMYNNNWNIGLSLSYNLSSLYQNKHKMHEARQTVQLQKYAEALLMQNIRIQIRTAYTRHKEALNRIEALKLSVSQAEENYRIVQNRYLNQLSILTDLLDASSVRLDAELQLTVARTQAIYTYYELQRTCGML</sequence>
<accession>A0A108T7D5</accession>
<dbReference type="PANTHER" id="PTHR30026:SF23">
    <property type="entry name" value="TO APRF-PUTATIVE OUTER MEMBRANE EFFLUX PROTEIN OR SECRETED ALKALINE PHOSPHATASE-RELATED"/>
    <property type="match status" value="1"/>
</dbReference>
<keyword evidence="4" id="KW-1134">Transmembrane beta strand</keyword>
<dbReference type="Gene3D" id="1.20.1600.10">
    <property type="entry name" value="Outer membrane efflux proteins (OEP)"/>
    <property type="match status" value="1"/>
</dbReference>
<keyword evidence="6" id="KW-0472">Membrane</keyword>
<evidence type="ECO:0000256" key="5">
    <source>
        <dbReference type="ARBA" id="ARBA00022692"/>
    </source>
</evidence>
<proteinExistence type="inferred from homology"/>
<gene>
    <name evidence="9" type="ORF">F2Y81_22760</name>
</gene>
<evidence type="ECO:0000256" key="7">
    <source>
        <dbReference type="ARBA" id="ARBA00023237"/>
    </source>
</evidence>
<reference evidence="9 10" key="1">
    <citation type="journal article" date="2019" name="Nat. Med.">
        <title>A library of human gut bacterial isolates paired with longitudinal multiomics data enables mechanistic microbiome research.</title>
        <authorList>
            <person name="Poyet M."/>
            <person name="Groussin M."/>
            <person name="Gibbons S.M."/>
            <person name="Avila-Pacheco J."/>
            <person name="Jiang X."/>
            <person name="Kearney S.M."/>
            <person name="Perrotta A.R."/>
            <person name="Berdy B."/>
            <person name="Zhao S."/>
            <person name="Lieberman T.D."/>
            <person name="Swanson P.K."/>
            <person name="Smith M."/>
            <person name="Roesemann S."/>
            <person name="Alexander J.E."/>
            <person name="Rich S.A."/>
            <person name="Livny J."/>
            <person name="Vlamakis H."/>
            <person name="Clish C."/>
            <person name="Bullock K."/>
            <person name="Deik A."/>
            <person name="Scott J."/>
            <person name="Pierce K.A."/>
            <person name="Xavier R.J."/>
            <person name="Alm E.J."/>
        </authorList>
    </citation>
    <scope>NUCLEOTIDE SEQUENCE [LARGE SCALE GENOMIC DNA]</scope>
    <source>
        <strain evidence="9 10">BIOML-A6</strain>
    </source>
</reference>
<comment type="subcellular location">
    <subcellularLocation>
        <location evidence="1">Cell outer membrane</location>
    </subcellularLocation>
</comment>
<dbReference type="GO" id="GO:0015288">
    <property type="term" value="F:porin activity"/>
    <property type="evidence" value="ECO:0007669"/>
    <property type="project" value="TreeGrafter"/>
</dbReference>
<feature type="coiled-coil region" evidence="8">
    <location>
        <begin position="368"/>
        <end position="395"/>
    </location>
</feature>
<dbReference type="InterPro" id="IPR051906">
    <property type="entry name" value="TolC-like"/>
</dbReference>
<dbReference type="GO" id="GO:0009279">
    <property type="term" value="C:cell outer membrane"/>
    <property type="evidence" value="ECO:0007669"/>
    <property type="project" value="UniProtKB-SubCell"/>
</dbReference>
<evidence type="ECO:0000256" key="8">
    <source>
        <dbReference type="SAM" id="Coils"/>
    </source>
</evidence>
<evidence type="ECO:0000256" key="2">
    <source>
        <dbReference type="ARBA" id="ARBA00007613"/>
    </source>
</evidence>
<dbReference type="InterPro" id="IPR003423">
    <property type="entry name" value="OMP_efflux"/>
</dbReference>
<evidence type="ECO:0000256" key="3">
    <source>
        <dbReference type="ARBA" id="ARBA00022448"/>
    </source>
</evidence>
<dbReference type="GO" id="GO:0015562">
    <property type="term" value="F:efflux transmembrane transporter activity"/>
    <property type="evidence" value="ECO:0007669"/>
    <property type="project" value="InterPro"/>
</dbReference>
<evidence type="ECO:0000256" key="1">
    <source>
        <dbReference type="ARBA" id="ARBA00004442"/>
    </source>
</evidence>
<comment type="caution">
    <text evidence="9">The sequence shown here is derived from an EMBL/GenBank/DDBJ whole genome shotgun (WGS) entry which is preliminary data.</text>
</comment>
<evidence type="ECO:0000256" key="4">
    <source>
        <dbReference type="ARBA" id="ARBA00022452"/>
    </source>
</evidence>
<dbReference type="Pfam" id="PF02321">
    <property type="entry name" value="OEP"/>
    <property type="match status" value="2"/>
</dbReference>
<name>A0A108T7D5_9BACE</name>
<evidence type="ECO:0000313" key="9">
    <source>
        <dbReference type="EMBL" id="KAA5413510.1"/>
    </source>
</evidence>
<dbReference type="RefSeq" id="WP_007215587.1">
    <property type="nucleotide sequence ID" value="NZ_CABMLT010000015.1"/>
</dbReference>
<dbReference type="AlphaFoldDB" id="A0A108T7D5"/>
<keyword evidence="7" id="KW-0998">Cell outer membrane</keyword>
<organism evidence="9 10">
    <name type="scientific">Bacteroides cellulosilyticus</name>
    <dbReference type="NCBI Taxonomy" id="246787"/>
    <lineage>
        <taxon>Bacteria</taxon>
        <taxon>Pseudomonadati</taxon>
        <taxon>Bacteroidota</taxon>
        <taxon>Bacteroidia</taxon>
        <taxon>Bacteroidales</taxon>
        <taxon>Bacteroidaceae</taxon>
        <taxon>Bacteroides</taxon>
    </lineage>
</organism>
<comment type="similarity">
    <text evidence="2">Belongs to the outer membrane factor (OMF) (TC 1.B.17) family.</text>
</comment>
<keyword evidence="5" id="KW-0812">Transmembrane</keyword>
<dbReference type="EMBL" id="VVYV01000051">
    <property type="protein sequence ID" value="KAA5413510.1"/>
    <property type="molecule type" value="Genomic_DNA"/>
</dbReference>
<dbReference type="Proteomes" id="UP000448877">
    <property type="component" value="Unassembled WGS sequence"/>
</dbReference>
<dbReference type="SUPFAM" id="SSF56954">
    <property type="entry name" value="Outer membrane efflux proteins (OEP)"/>
    <property type="match status" value="1"/>
</dbReference>
<keyword evidence="8" id="KW-0175">Coiled coil</keyword>
<evidence type="ECO:0000313" key="10">
    <source>
        <dbReference type="Proteomes" id="UP000448877"/>
    </source>
</evidence>
<dbReference type="PANTHER" id="PTHR30026">
    <property type="entry name" value="OUTER MEMBRANE PROTEIN TOLC"/>
    <property type="match status" value="1"/>
</dbReference>
<evidence type="ECO:0000256" key="6">
    <source>
        <dbReference type="ARBA" id="ARBA00023136"/>
    </source>
</evidence>
<keyword evidence="3" id="KW-0813">Transport</keyword>
<protein>
    <submittedName>
        <fullName evidence="9">TolC family protein</fullName>
    </submittedName>
</protein>